<proteinExistence type="predicted"/>
<dbReference type="HOGENOM" id="CLU_051806_3_0_10"/>
<reference evidence="4" key="1">
    <citation type="journal article" date="2012" name="Stand. Genomic Sci.">
        <title>Genome sequence of the Antarctic rhodopsins-containing flavobacterium Gillisia limnaea type strain (R-8282(T)).</title>
        <authorList>
            <person name="Riedel T."/>
            <person name="Held B."/>
            <person name="Nolan M."/>
            <person name="Lucas S."/>
            <person name="Lapidus A."/>
            <person name="Tice H."/>
            <person name="Del Rio T.G."/>
            <person name="Cheng J.F."/>
            <person name="Han C."/>
            <person name="Tapia R."/>
            <person name="Goodwin L.A."/>
            <person name="Pitluck S."/>
            <person name="Liolios K."/>
            <person name="Mavromatis K."/>
            <person name="Pagani I."/>
            <person name="Ivanova N."/>
            <person name="Mikhailova N."/>
            <person name="Pati A."/>
            <person name="Chen A."/>
            <person name="Palaniappan K."/>
            <person name="Land M."/>
            <person name="Rohde M."/>
            <person name="Tindall B.J."/>
            <person name="Detter J.C."/>
            <person name="Goker M."/>
            <person name="Bristow J."/>
            <person name="Eisen J.A."/>
            <person name="Markowitz V."/>
            <person name="Hugenholtz P."/>
            <person name="Kyrpides N.C."/>
            <person name="Klenk H.P."/>
            <person name="Woyke T."/>
        </authorList>
    </citation>
    <scope>NUCLEOTIDE SEQUENCE [LARGE SCALE GENOMIC DNA]</scope>
    <source>
        <strain evidence="4">DSM 15749 / LMG 21470 / R-8282</strain>
    </source>
</reference>
<dbReference type="RefSeq" id="WP_006988965.1">
    <property type="nucleotide sequence ID" value="NZ_JH594606.1"/>
</dbReference>
<protein>
    <submittedName>
        <fullName evidence="3">Abortive infection protein</fullName>
    </submittedName>
</protein>
<feature type="transmembrane region" description="Helical" evidence="1">
    <location>
        <begin position="12"/>
        <end position="35"/>
    </location>
</feature>
<sequence length="284" mass="32697">MEFRFYGWARVLLLIIPYLIIVGLFQFGGMILAGVNYDYDSQIEETSLQRLVVQFSNLFGNFLVLWIFMKYVDKEKFIELGFHIRSKLNHFIVGLILGALIMCVGYLLLVSIEEITFQSISFNFIEILISLGIFTIVAFVEETLFRGYVLRNFMRSFNKYLALLVSSFLFAALHGFNPNFDMLSFLSLFLAGMALGISYIYTKNLWFPIGLHLSWNFFQSIFGFNVSGQNFYSLFQTQITSETLLNGGEFGFENSILGIIAEIAIVLMIFLYFTFWKPGKTIPV</sequence>
<dbReference type="PANTHER" id="PTHR39430:SF1">
    <property type="entry name" value="PROTEASE"/>
    <property type="match status" value="1"/>
</dbReference>
<dbReference type="Proteomes" id="UP000003844">
    <property type="component" value="Unassembled WGS sequence"/>
</dbReference>
<dbReference type="InterPro" id="IPR003675">
    <property type="entry name" value="Rce1/LyrA-like_dom"/>
</dbReference>
<feature type="transmembrane region" description="Helical" evidence="1">
    <location>
        <begin position="120"/>
        <end position="140"/>
    </location>
</feature>
<dbReference type="EMBL" id="JH594606">
    <property type="protein sequence ID" value="EHQ02655.1"/>
    <property type="molecule type" value="Genomic_DNA"/>
</dbReference>
<keyword evidence="1" id="KW-0812">Transmembrane</keyword>
<keyword evidence="4" id="KW-1185">Reference proteome</keyword>
<feature type="transmembrane region" description="Helical" evidence="1">
    <location>
        <begin position="213"/>
        <end position="235"/>
    </location>
</feature>
<feature type="transmembrane region" description="Helical" evidence="1">
    <location>
        <begin position="47"/>
        <end position="68"/>
    </location>
</feature>
<dbReference type="GO" id="GO:0080120">
    <property type="term" value="P:CAAX-box protein maturation"/>
    <property type="evidence" value="ECO:0007669"/>
    <property type="project" value="UniProtKB-ARBA"/>
</dbReference>
<name>H2BTN5_GILLR</name>
<evidence type="ECO:0000313" key="4">
    <source>
        <dbReference type="Proteomes" id="UP000003844"/>
    </source>
</evidence>
<feature type="transmembrane region" description="Helical" evidence="1">
    <location>
        <begin position="88"/>
        <end position="108"/>
    </location>
</feature>
<dbReference type="Pfam" id="PF02517">
    <property type="entry name" value="Rce1-like"/>
    <property type="match status" value="1"/>
</dbReference>
<evidence type="ECO:0000313" key="3">
    <source>
        <dbReference type="EMBL" id="EHQ02655.1"/>
    </source>
</evidence>
<gene>
    <name evidence="3" type="ORF">Gilli_2017</name>
</gene>
<dbReference type="PANTHER" id="PTHR39430">
    <property type="entry name" value="MEMBRANE-ASSOCIATED PROTEASE-RELATED"/>
    <property type="match status" value="1"/>
</dbReference>
<feature type="transmembrane region" description="Helical" evidence="1">
    <location>
        <begin position="255"/>
        <end position="275"/>
    </location>
</feature>
<dbReference type="GO" id="GO:0004175">
    <property type="term" value="F:endopeptidase activity"/>
    <property type="evidence" value="ECO:0007669"/>
    <property type="project" value="UniProtKB-ARBA"/>
</dbReference>
<organism evidence="3 4">
    <name type="scientific">Gillisia limnaea (strain DSM 15749 / LMG 21470 / R-8282)</name>
    <dbReference type="NCBI Taxonomy" id="865937"/>
    <lineage>
        <taxon>Bacteria</taxon>
        <taxon>Pseudomonadati</taxon>
        <taxon>Bacteroidota</taxon>
        <taxon>Flavobacteriia</taxon>
        <taxon>Flavobacteriales</taxon>
        <taxon>Flavobacteriaceae</taxon>
        <taxon>Gillisia</taxon>
    </lineage>
</organism>
<feature type="transmembrane region" description="Helical" evidence="1">
    <location>
        <begin position="160"/>
        <end position="176"/>
    </location>
</feature>
<dbReference type="STRING" id="865937.Gilli_2017"/>
<accession>H2BTN5</accession>
<keyword evidence="1" id="KW-0472">Membrane</keyword>
<dbReference type="OrthoDB" id="324900at2"/>
<feature type="transmembrane region" description="Helical" evidence="1">
    <location>
        <begin position="182"/>
        <end position="201"/>
    </location>
</feature>
<dbReference type="eggNOG" id="COG1266">
    <property type="taxonomic scope" value="Bacteria"/>
</dbReference>
<dbReference type="AlphaFoldDB" id="H2BTN5"/>
<feature type="domain" description="CAAX prenyl protease 2/Lysostaphin resistance protein A-like" evidence="2">
    <location>
        <begin position="127"/>
        <end position="218"/>
    </location>
</feature>
<evidence type="ECO:0000259" key="2">
    <source>
        <dbReference type="Pfam" id="PF02517"/>
    </source>
</evidence>
<keyword evidence="1" id="KW-1133">Transmembrane helix</keyword>
<evidence type="ECO:0000256" key="1">
    <source>
        <dbReference type="SAM" id="Phobius"/>
    </source>
</evidence>